<dbReference type="RefSeq" id="WP_033080259.1">
    <property type="nucleotide sequence ID" value="NZ_JQEC01000002.1"/>
</dbReference>
<sequence>MPISTEQLNTIENYDDEKRLNYLLQQVVSNKEIWILADEHGCMMLNTDDEDCVPVWPNEEFAQRWATGEWQACKPQSISLTKWYSRWSLGLTDDELALVVFPNQENQGLVLFPEEFEESLLKETNKQKRK</sequence>
<protein>
    <recommendedName>
        <fullName evidence="3">DUF2750 domain-containing protein</fullName>
    </recommendedName>
</protein>
<dbReference type="EMBL" id="JQEC01000002">
    <property type="protein sequence ID" value="KGJ97352.1"/>
    <property type="molecule type" value="Genomic_DNA"/>
</dbReference>
<gene>
    <name evidence="1" type="ORF">GAB14E_0941</name>
</gene>
<evidence type="ECO:0000313" key="2">
    <source>
        <dbReference type="Proteomes" id="UP000029868"/>
    </source>
</evidence>
<evidence type="ECO:0008006" key="3">
    <source>
        <dbReference type="Google" id="ProtNLM"/>
    </source>
</evidence>
<reference evidence="1 2" key="1">
    <citation type="submission" date="2014-08" db="EMBL/GenBank/DDBJ databases">
        <title>Genomic and Phenotypic Diversity of Colwellia psychrerythraea strains from Disparate Marine Basins.</title>
        <authorList>
            <person name="Techtmann S.M."/>
            <person name="Stelling S.C."/>
            <person name="Utturkar S.M."/>
            <person name="Alshibli N."/>
            <person name="Harris A."/>
            <person name="Brown S.D."/>
            <person name="Hazen T.C."/>
        </authorList>
    </citation>
    <scope>NUCLEOTIDE SEQUENCE [LARGE SCALE GENOMIC DNA]</scope>
    <source>
        <strain evidence="1 2">GAB14E</strain>
    </source>
</reference>
<comment type="caution">
    <text evidence="1">The sequence shown here is derived from an EMBL/GenBank/DDBJ whole genome shotgun (WGS) entry which is preliminary data.</text>
</comment>
<dbReference type="InterPro" id="IPR021284">
    <property type="entry name" value="DUF2750"/>
</dbReference>
<dbReference type="OrthoDB" id="2936081at2"/>
<dbReference type="AlphaFoldDB" id="A0A099L595"/>
<accession>A0A099L595</accession>
<dbReference type="Pfam" id="PF11042">
    <property type="entry name" value="DUF2750"/>
    <property type="match status" value="1"/>
</dbReference>
<evidence type="ECO:0000313" key="1">
    <source>
        <dbReference type="EMBL" id="KGJ97352.1"/>
    </source>
</evidence>
<name>A0A099L595_COLPS</name>
<organism evidence="1 2">
    <name type="scientific">Colwellia psychrerythraea</name>
    <name type="common">Vibrio psychroerythus</name>
    <dbReference type="NCBI Taxonomy" id="28229"/>
    <lineage>
        <taxon>Bacteria</taxon>
        <taxon>Pseudomonadati</taxon>
        <taxon>Pseudomonadota</taxon>
        <taxon>Gammaproteobacteria</taxon>
        <taxon>Alteromonadales</taxon>
        <taxon>Colwelliaceae</taxon>
        <taxon>Colwellia</taxon>
    </lineage>
</organism>
<dbReference type="PATRIC" id="fig|28229.3.peg.93"/>
<proteinExistence type="predicted"/>
<dbReference type="Proteomes" id="UP000029868">
    <property type="component" value="Unassembled WGS sequence"/>
</dbReference>